<keyword evidence="8" id="KW-0547">Nucleotide-binding</keyword>
<protein>
    <submittedName>
        <fullName evidence="15">Late blight resistance protein homolog R1A-3</fullName>
    </submittedName>
</protein>
<dbReference type="InterPro" id="IPR058922">
    <property type="entry name" value="WHD_DRP"/>
</dbReference>
<dbReference type="SUPFAM" id="SSF52058">
    <property type="entry name" value="L domain-like"/>
    <property type="match status" value="1"/>
</dbReference>
<dbReference type="GO" id="GO:0043531">
    <property type="term" value="F:ADP binding"/>
    <property type="evidence" value="ECO:0007669"/>
    <property type="project" value="InterPro"/>
</dbReference>
<dbReference type="InterPro" id="IPR032675">
    <property type="entry name" value="LRR_dom_sf"/>
</dbReference>
<dbReference type="Pfam" id="PF23559">
    <property type="entry name" value="WHD_DRP"/>
    <property type="match status" value="1"/>
</dbReference>
<keyword evidence="7" id="KW-0677">Repeat</keyword>
<dbReference type="Pfam" id="PF00931">
    <property type="entry name" value="NB-ARC"/>
    <property type="match status" value="1"/>
</dbReference>
<comment type="subcellular location">
    <subcellularLocation>
        <location evidence="2">Cytoplasm</location>
    </subcellularLocation>
</comment>
<dbReference type="PRINTS" id="PR00364">
    <property type="entry name" value="DISEASERSIST"/>
</dbReference>
<keyword evidence="5" id="KW-0433">Leucine-rich repeat</keyword>
<reference evidence="14" key="1">
    <citation type="journal article" date="2014" name="Nat. Commun.">
        <title>The tobacco genome sequence and its comparison with those of tomato and potato.</title>
        <authorList>
            <person name="Sierro N."/>
            <person name="Battey J.N."/>
            <person name="Ouadi S."/>
            <person name="Bakaher N."/>
            <person name="Bovet L."/>
            <person name="Willig A."/>
            <person name="Goepfert S."/>
            <person name="Peitsch M.C."/>
            <person name="Ivanov N.V."/>
        </authorList>
    </citation>
    <scope>NUCLEOTIDE SEQUENCE [LARGE SCALE GENOMIC DNA]</scope>
</reference>
<dbReference type="InterPro" id="IPR055414">
    <property type="entry name" value="LRR_R13L4/SHOC2-like"/>
</dbReference>
<dbReference type="STRING" id="4097.A0A1S4A0Y1"/>
<dbReference type="SUPFAM" id="SSF52540">
    <property type="entry name" value="P-loop containing nucleoside triphosphate hydrolases"/>
    <property type="match status" value="1"/>
</dbReference>
<organism evidence="14 15">
    <name type="scientific">Nicotiana tabacum</name>
    <name type="common">Common tobacco</name>
    <dbReference type="NCBI Taxonomy" id="4097"/>
    <lineage>
        <taxon>Eukaryota</taxon>
        <taxon>Viridiplantae</taxon>
        <taxon>Streptophyta</taxon>
        <taxon>Embryophyta</taxon>
        <taxon>Tracheophyta</taxon>
        <taxon>Spermatophyta</taxon>
        <taxon>Magnoliopsida</taxon>
        <taxon>eudicotyledons</taxon>
        <taxon>Gunneridae</taxon>
        <taxon>Pentapetalae</taxon>
        <taxon>asterids</taxon>
        <taxon>lamiids</taxon>
        <taxon>Solanales</taxon>
        <taxon>Solanaceae</taxon>
        <taxon>Nicotianoideae</taxon>
        <taxon>Nicotianeae</taxon>
        <taxon>Nicotiana</taxon>
    </lineage>
</organism>
<gene>
    <name evidence="15" type="primary">LOC107792545</name>
</gene>
<dbReference type="Gene3D" id="1.20.5.4130">
    <property type="match status" value="1"/>
</dbReference>
<feature type="domain" description="NB-ARC" evidence="11">
    <location>
        <begin position="159"/>
        <end position="355"/>
    </location>
</feature>
<dbReference type="Proteomes" id="UP000790787">
    <property type="component" value="Chromosome 21"/>
</dbReference>
<dbReference type="PaxDb" id="4097-A0A1S4A0Y1"/>
<keyword evidence="4" id="KW-0963">Cytoplasm</keyword>
<accession>A0A1S4A0Y1</accession>
<dbReference type="InterPro" id="IPR038005">
    <property type="entry name" value="RX-like_CC"/>
</dbReference>
<dbReference type="InterPro" id="IPR036388">
    <property type="entry name" value="WH-like_DNA-bd_sf"/>
</dbReference>
<dbReference type="Gene3D" id="1.10.10.10">
    <property type="entry name" value="Winged helix-like DNA-binding domain superfamily/Winged helix DNA-binding domain"/>
    <property type="match status" value="1"/>
</dbReference>
<keyword evidence="9" id="KW-0611">Plant defense</keyword>
<evidence type="ECO:0000256" key="6">
    <source>
        <dbReference type="ARBA" id="ARBA00022667"/>
    </source>
</evidence>
<dbReference type="InterPro" id="IPR002182">
    <property type="entry name" value="NB-ARC"/>
</dbReference>
<dbReference type="OMA" id="CESIDYT"/>
<dbReference type="FunFam" id="1.10.10.10:FF:000322">
    <property type="entry name" value="Probable disease resistance protein At1g63360"/>
    <property type="match status" value="1"/>
</dbReference>
<dbReference type="Pfam" id="PF23598">
    <property type="entry name" value="LRR_14"/>
    <property type="match status" value="1"/>
</dbReference>
<keyword evidence="14" id="KW-1185">Reference proteome</keyword>
<evidence type="ECO:0000313" key="14">
    <source>
        <dbReference type="Proteomes" id="UP000790787"/>
    </source>
</evidence>
<evidence type="ECO:0000256" key="2">
    <source>
        <dbReference type="ARBA" id="ARBA00004496"/>
    </source>
</evidence>
<dbReference type="Gene3D" id="3.40.50.300">
    <property type="entry name" value="P-loop containing nucleotide triphosphate hydrolases"/>
    <property type="match status" value="1"/>
</dbReference>
<evidence type="ECO:0000256" key="7">
    <source>
        <dbReference type="ARBA" id="ARBA00022737"/>
    </source>
</evidence>
<dbReference type="Gene3D" id="1.10.8.430">
    <property type="entry name" value="Helical domain of apoptotic protease-activating factors"/>
    <property type="match status" value="1"/>
</dbReference>
<dbReference type="InterPro" id="IPR042197">
    <property type="entry name" value="Apaf_helical"/>
</dbReference>
<proteinExistence type="inferred from homology"/>
<evidence type="ECO:0000256" key="9">
    <source>
        <dbReference type="ARBA" id="ARBA00022821"/>
    </source>
</evidence>
<dbReference type="Gene3D" id="3.80.10.10">
    <property type="entry name" value="Ribonuclease Inhibitor"/>
    <property type="match status" value="1"/>
</dbReference>
<evidence type="ECO:0000256" key="1">
    <source>
        <dbReference type="ARBA" id="ARBA00002074"/>
    </source>
</evidence>
<dbReference type="InterPro" id="IPR044974">
    <property type="entry name" value="Disease_R_plants"/>
</dbReference>
<dbReference type="AlphaFoldDB" id="A0A1S4A0Y1"/>
<dbReference type="InterPro" id="IPR027417">
    <property type="entry name" value="P-loop_NTPase"/>
</dbReference>
<dbReference type="GO" id="GO:0005524">
    <property type="term" value="F:ATP binding"/>
    <property type="evidence" value="ECO:0007669"/>
    <property type="project" value="UniProtKB-KW"/>
</dbReference>
<dbReference type="RefSeq" id="XP_016470255.1">
    <property type="nucleotide sequence ID" value="XM_016614769.2"/>
</dbReference>
<name>A0A1S4A0Y1_TOBAC</name>
<comment type="similarity">
    <text evidence="3">Belongs to the disease resistance NB-LRR family.</text>
</comment>
<keyword evidence="6" id="KW-0381">Hypersensitive response</keyword>
<evidence type="ECO:0000259" key="13">
    <source>
        <dbReference type="Pfam" id="PF23598"/>
    </source>
</evidence>
<dbReference type="PANTHER" id="PTHR23155:SF1152">
    <property type="entry name" value="AAA+ ATPASE DOMAIN-CONTAINING PROTEIN"/>
    <property type="match status" value="1"/>
</dbReference>
<feature type="domain" description="Disease resistance R13L4/SHOC-2-like LRR" evidence="13">
    <location>
        <begin position="563"/>
        <end position="892"/>
    </location>
</feature>
<dbReference type="FunFam" id="3.40.50.300:FF:001091">
    <property type="entry name" value="Probable disease resistance protein At1g61300"/>
    <property type="match status" value="1"/>
</dbReference>
<dbReference type="CDD" id="cd14798">
    <property type="entry name" value="RX-CC_like"/>
    <property type="match status" value="1"/>
</dbReference>
<dbReference type="OrthoDB" id="1478287at2759"/>
<comment type="function">
    <text evidence="1">Confers resistance to late blight (Phytophthora infestans) races carrying the avirulence gene Avr1. Resistance proteins guard the plant against pathogens that contain an appropriate avirulence protein via an indirect interaction with this avirulence protein. That triggers a defense system including the hypersensitive response, which restricts the pathogen growth.</text>
</comment>
<dbReference type="KEGG" id="nta:107792545"/>
<evidence type="ECO:0000259" key="11">
    <source>
        <dbReference type="Pfam" id="PF00931"/>
    </source>
</evidence>
<evidence type="ECO:0000256" key="4">
    <source>
        <dbReference type="ARBA" id="ARBA00022490"/>
    </source>
</evidence>
<dbReference type="GeneID" id="107792545"/>
<evidence type="ECO:0000256" key="10">
    <source>
        <dbReference type="ARBA" id="ARBA00022840"/>
    </source>
</evidence>
<feature type="domain" description="Disease resistance protein winged helix" evidence="12">
    <location>
        <begin position="440"/>
        <end position="508"/>
    </location>
</feature>
<dbReference type="GO" id="GO:0005737">
    <property type="term" value="C:cytoplasm"/>
    <property type="evidence" value="ECO:0007669"/>
    <property type="project" value="UniProtKB-SubCell"/>
</dbReference>
<evidence type="ECO:0000256" key="3">
    <source>
        <dbReference type="ARBA" id="ARBA00008894"/>
    </source>
</evidence>
<evidence type="ECO:0000256" key="5">
    <source>
        <dbReference type="ARBA" id="ARBA00022614"/>
    </source>
</evidence>
<dbReference type="GO" id="GO:0009626">
    <property type="term" value="P:plant-type hypersensitive response"/>
    <property type="evidence" value="ECO:0007669"/>
    <property type="project" value="UniProtKB-KW"/>
</dbReference>
<sequence>MAYAALTSAVCSLELFLQCNHPLLNNLQRKEQILSLCKRILSFQEFLADFEKLMHKHEGLKLLEGKIKEKTYQVEDIVDSKLRKYFLAKNAKDRKKAYSVLCRRLQVAIEEMELVKKEAMTIKGDKIRTRLFHTRVSPARRDVSTSSPNLQQQTPVGFQDDLDKIIDRLRGDSSELDIITIVGMAGIGKTTLAKRAYNDPSVVYRFDVRAWTTISQEYRERDTLLDLFYSVVPPASGSNQESDKEAADRLYGRLMTQPSKEMYEGRNQEMADRLYKSLKGKRFLIVVDDMWSTDAWDNVSMFLPNDNNKSRVILTSRLIDVATYANPNPDRQPHRLNFLNKDEGWELLREKLFGKRGCPFELEVIGKSIAEKCQGLPLAIVVVAGHLSKMSKTPDSWNTVAESVGSVVNREPGQCLDILALSYNYLPQHLKACFLYMGAFPEDFEIPVWKLIRLWVAEGFLNATGHTTMEEIAEDCLEDLIDRCLVLAGKRSNGKLKTCKVHDIMREFCLEEARRKNFLHVLKSSLDVLSESITALRRVSINCSTIFSSYSIQPTDSTVSVSRSILGFNISESSIFSYIDFKLLRVLDITFQHFPQFPSEIMQLVNLRYLAVATGSEFPPLVSQFWSLQTLILHLYSRSSTFPWEIWTMPNLRHLHVKPSICLPSPTKVECNRYSSWVLNNLQTLVNITLADCTKDVFSSTPKLKKLGICESIDYTYPVQILWSDFLYTSEKLWPYSSDTMSDLWSDCFRNLALLPQLEALKIFGLKPPVQEPKLARHLDALPENLKKLTLSFTYLPWESMTSLCRLPNLEVLKLKNYAFTGPKWEQVEEGFCSLKLLLIEMSDLEQWSASNDHFPCLEHLVLKGCLHLDSIPRDLGFIPTLQIIELDNSSQSAVLSAKEIQEEQQSCGYDALQVRIERNFGRIVAVATPYSTRQVEK</sequence>
<dbReference type="PANTHER" id="PTHR23155">
    <property type="entry name" value="DISEASE RESISTANCE PROTEIN RP"/>
    <property type="match status" value="1"/>
</dbReference>
<keyword evidence="10" id="KW-0067">ATP-binding</keyword>
<reference evidence="15" key="2">
    <citation type="submission" date="2025-08" db="UniProtKB">
        <authorList>
            <consortium name="RefSeq"/>
        </authorList>
    </citation>
    <scope>IDENTIFICATION</scope>
    <source>
        <tissue evidence="15">Leaf</tissue>
    </source>
</reference>
<evidence type="ECO:0000256" key="8">
    <source>
        <dbReference type="ARBA" id="ARBA00022741"/>
    </source>
</evidence>
<dbReference type="GO" id="GO:0051607">
    <property type="term" value="P:defense response to virus"/>
    <property type="evidence" value="ECO:0007669"/>
    <property type="project" value="UniProtKB-ARBA"/>
</dbReference>
<evidence type="ECO:0000313" key="15">
    <source>
        <dbReference type="RefSeq" id="XP_016470255.1"/>
    </source>
</evidence>
<evidence type="ECO:0000259" key="12">
    <source>
        <dbReference type="Pfam" id="PF23559"/>
    </source>
</evidence>
<dbReference type="RefSeq" id="XP_016470255.1">
    <property type="nucleotide sequence ID" value="XM_016614769.1"/>
</dbReference>